<dbReference type="PROSITE" id="PS51198">
    <property type="entry name" value="UVRD_HELICASE_ATP_BIND"/>
    <property type="match status" value="1"/>
</dbReference>
<dbReference type="EMBL" id="KY684083">
    <property type="protein sequence ID" value="ARF08649.1"/>
    <property type="molecule type" value="Genomic_DNA"/>
</dbReference>
<dbReference type="SUPFAM" id="SSF52540">
    <property type="entry name" value="P-loop containing nucleoside triphosphate hydrolases"/>
    <property type="match status" value="1"/>
</dbReference>
<comment type="catalytic activity">
    <reaction evidence="6">
        <text>Couples ATP hydrolysis with the unwinding of duplex DNA by translocating in the 3'-5' direction.</text>
        <dbReference type="EC" id="5.6.2.4"/>
    </reaction>
</comment>
<dbReference type="CDD" id="cd17932">
    <property type="entry name" value="DEXQc_UvrD"/>
    <property type="match status" value="1"/>
</dbReference>
<evidence type="ECO:0000256" key="9">
    <source>
        <dbReference type="PROSITE-ProRule" id="PRU00560"/>
    </source>
</evidence>
<dbReference type="Gene3D" id="3.40.50.300">
    <property type="entry name" value="P-loop containing nucleotide triphosphate hydrolases"/>
    <property type="match status" value="2"/>
</dbReference>
<name>A0A1V0SAC2_9VIRU</name>
<dbReference type="InterPro" id="IPR000212">
    <property type="entry name" value="DNA_helicase_UvrD/REP"/>
</dbReference>
<proteinExistence type="predicted"/>
<dbReference type="Pfam" id="PF13361">
    <property type="entry name" value="UvrD_C"/>
    <property type="match status" value="2"/>
</dbReference>
<evidence type="ECO:0000256" key="7">
    <source>
        <dbReference type="ARBA" id="ARBA00034808"/>
    </source>
</evidence>
<evidence type="ECO:0000256" key="4">
    <source>
        <dbReference type="ARBA" id="ARBA00022840"/>
    </source>
</evidence>
<accession>A0A1V0SAC2</accession>
<keyword evidence="3 9" id="KW-0347">Helicase</keyword>
<reference evidence="11" key="1">
    <citation type="journal article" date="2017" name="Science">
        <title>Giant viruses with an expanded complement of translation system components.</title>
        <authorList>
            <person name="Schulz F."/>
            <person name="Yutin N."/>
            <person name="Ivanova N.N."/>
            <person name="Ortega D.R."/>
            <person name="Lee T.K."/>
            <person name="Vierheilig J."/>
            <person name="Daims H."/>
            <person name="Horn M."/>
            <person name="Wagner M."/>
            <person name="Jensen G.J."/>
            <person name="Kyrpides N.C."/>
            <person name="Koonin E.V."/>
            <person name="Woyke T."/>
        </authorList>
    </citation>
    <scope>NUCLEOTIDE SEQUENCE</scope>
    <source>
        <strain evidence="11">CTV1</strain>
    </source>
</reference>
<dbReference type="GO" id="GO:0016787">
    <property type="term" value="F:hydrolase activity"/>
    <property type="evidence" value="ECO:0007669"/>
    <property type="project" value="UniProtKB-UniRule"/>
</dbReference>
<dbReference type="EC" id="5.6.2.4" evidence="7"/>
<dbReference type="InterPro" id="IPR014016">
    <property type="entry name" value="UvrD-like_ATP-bd"/>
</dbReference>
<feature type="binding site" evidence="9">
    <location>
        <begin position="89"/>
        <end position="96"/>
    </location>
    <ligand>
        <name>ATP</name>
        <dbReference type="ChEBI" id="CHEBI:30616"/>
    </ligand>
</feature>
<evidence type="ECO:0000259" key="10">
    <source>
        <dbReference type="PROSITE" id="PS51198"/>
    </source>
</evidence>
<evidence type="ECO:0000256" key="2">
    <source>
        <dbReference type="ARBA" id="ARBA00022801"/>
    </source>
</evidence>
<comment type="catalytic activity">
    <reaction evidence="8">
        <text>ATP + H2O = ADP + phosphate + H(+)</text>
        <dbReference type="Rhea" id="RHEA:13065"/>
        <dbReference type="ChEBI" id="CHEBI:15377"/>
        <dbReference type="ChEBI" id="CHEBI:15378"/>
        <dbReference type="ChEBI" id="CHEBI:30616"/>
        <dbReference type="ChEBI" id="CHEBI:43474"/>
        <dbReference type="ChEBI" id="CHEBI:456216"/>
        <dbReference type="EC" id="5.6.2.4"/>
    </reaction>
</comment>
<gene>
    <name evidence="11" type="ORF">Catovirus_1_699</name>
</gene>
<keyword evidence="2 9" id="KW-0378">Hydrolase</keyword>
<dbReference type="GO" id="GO:0005524">
    <property type="term" value="F:ATP binding"/>
    <property type="evidence" value="ECO:0007669"/>
    <property type="project" value="UniProtKB-UniRule"/>
</dbReference>
<dbReference type="SUPFAM" id="SSF53098">
    <property type="entry name" value="Ribonuclease H-like"/>
    <property type="match status" value="1"/>
</dbReference>
<dbReference type="GO" id="GO:0043138">
    <property type="term" value="F:3'-5' DNA helicase activity"/>
    <property type="evidence" value="ECO:0007669"/>
    <property type="project" value="UniProtKB-EC"/>
</dbReference>
<dbReference type="CDD" id="cd06127">
    <property type="entry name" value="DEDDh"/>
    <property type="match status" value="1"/>
</dbReference>
<dbReference type="SMART" id="SM00479">
    <property type="entry name" value="EXOIII"/>
    <property type="match status" value="1"/>
</dbReference>
<dbReference type="InterPro" id="IPR027417">
    <property type="entry name" value="P-loop_NTPase"/>
</dbReference>
<evidence type="ECO:0000313" key="11">
    <source>
        <dbReference type="EMBL" id="ARF08649.1"/>
    </source>
</evidence>
<evidence type="ECO:0000256" key="6">
    <source>
        <dbReference type="ARBA" id="ARBA00034617"/>
    </source>
</evidence>
<dbReference type="PANTHER" id="PTHR11070:SF2">
    <property type="entry name" value="ATP-DEPENDENT DNA HELICASE SRS2"/>
    <property type="match status" value="1"/>
</dbReference>
<dbReference type="InterPro" id="IPR036397">
    <property type="entry name" value="RNaseH_sf"/>
</dbReference>
<dbReference type="CDD" id="cd18807">
    <property type="entry name" value="SF1_C_UvrD"/>
    <property type="match status" value="1"/>
</dbReference>
<dbReference type="PANTHER" id="PTHR11070">
    <property type="entry name" value="UVRD / RECB / PCRA DNA HELICASE FAMILY MEMBER"/>
    <property type="match status" value="1"/>
</dbReference>
<evidence type="ECO:0000256" key="3">
    <source>
        <dbReference type="ARBA" id="ARBA00022806"/>
    </source>
</evidence>
<dbReference type="InterPro" id="IPR013520">
    <property type="entry name" value="Ribonucl_H"/>
</dbReference>
<organism evidence="11">
    <name type="scientific">Catovirus CTV1</name>
    <dbReference type="NCBI Taxonomy" id="1977631"/>
    <lineage>
        <taxon>Viruses</taxon>
        <taxon>Varidnaviria</taxon>
        <taxon>Bamfordvirae</taxon>
        <taxon>Nucleocytoviricota</taxon>
        <taxon>Megaviricetes</taxon>
        <taxon>Imitervirales</taxon>
        <taxon>Mimiviridae</taxon>
        <taxon>Klosneuvirinae</taxon>
        <taxon>Catovirus</taxon>
    </lineage>
</organism>
<protein>
    <recommendedName>
        <fullName evidence="7">DNA 3'-5' helicase</fullName>
        <ecNumber evidence="7">5.6.2.4</ecNumber>
    </recommendedName>
</protein>
<dbReference type="Gene3D" id="3.30.420.10">
    <property type="entry name" value="Ribonuclease H-like superfamily/Ribonuclease H"/>
    <property type="match status" value="1"/>
</dbReference>
<dbReference type="GO" id="GO:0003677">
    <property type="term" value="F:DNA binding"/>
    <property type="evidence" value="ECO:0007669"/>
    <property type="project" value="InterPro"/>
</dbReference>
<evidence type="ECO:0000256" key="8">
    <source>
        <dbReference type="ARBA" id="ARBA00048988"/>
    </source>
</evidence>
<sequence length="1071" mass="126792">MNNLKELLKDLDIEELYSLPQKEIFNKYKNIGKHVKFVSKMKKQEMIDIIDKLSKYLNQQNNDNFIVNLNEEQIKVVKSPPDNHIRIIACAGSGKTTTIVCRIKYLVDNYVVPEKILLLTFNVESYHNLKKRITEAFGFEPKIEIRTIDSFSAKIYYNYQFDKVKTKYVGEFAIFAEKIMKEHGKIICNNYEYVFFDEFQDVSDIQFNILKHFGDNGCYLTVIGDDNQNIYQWRGTNNMYIINFDNWFKNTNTYTLATNYRSNESIVSLSNNSIILNKNKIEKQMIAINKNRNIPKLLLHESQDVMFKKVMSLLLEIKRNNNYDLEKFAIVSRTNTYLKLFEEYLCKRHPEIEFVSFVTDDNNTKIVSEKNKLTLTTIHKAKGLEWDVVFLVGLSDSSFPSKFNNSNANIEEERRVFYVAVTRAKNYLYFMANLKELSLSRFVFEVIDHIKYENHTSKRKFDQVEKLFSYENYDYVKKVYNIRELAKCMSASDYDKFRKENLLLDDNVKEDIIFSEEYKFDNNIKKNLLETDISNFFNKYIFRKCMKEITDLSAESIIKSENLSEEEMNVYVSENLENIFEECNYDKDCLKNFFSNKEMSSKNKSIVKNIIERIQDSTKNFVRVFTYPTRFVKQLNDSYKKYIMKENDNDSILSDIYTVSLCDKICEGRKRLMYKNVFPFFKEDYNKIKDRLNVFADQLNHRNIIHNLPIGLSIEIEKNPITIKDKIMAIDNDSVIDIRYSESELKIEWLIQMIMSVSILNKKDEAKFNIKKILIINILKGKLYEFSINPKYDYDKVYQYMIELIKRQMQNKDKICDDDNILKVDWLVKNDNNNNNNIKNDIQMNIPRVLNAGNYMFLDTETTGTNVNNADIIQLSYVLYNGEYGLMKKFNKYIKLVRNIITANSFKVHKISNDFLKKKGEDFNIVIREFLIDLGTTTYVIGHNVKFDINVIVSNIEKNGIVCKNIFDNKIIECTGAMSRKYSSENKMLKLDKLYYILFKRQILNAHDASYDVKYTADCYFKMKGIVPDNDMNNLKRNNTIDLSKMFEKIIKKFNENHKYYEEIVKINEKL</sequence>
<dbReference type="Pfam" id="PF00580">
    <property type="entry name" value="UvrD-helicase"/>
    <property type="match status" value="2"/>
</dbReference>
<dbReference type="InterPro" id="IPR012337">
    <property type="entry name" value="RNaseH-like_sf"/>
</dbReference>
<dbReference type="GO" id="GO:0000725">
    <property type="term" value="P:recombinational repair"/>
    <property type="evidence" value="ECO:0007669"/>
    <property type="project" value="TreeGrafter"/>
</dbReference>
<feature type="domain" description="UvrD-like helicase ATP-binding" evidence="10">
    <location>
        <begin position="68"/>
        <end position="430"/>
    </location>
</feature>
<keyword evidence="4 9" id="KW-0067">ATP-binding</keyword>
<keyword evidence="5" id="KW-0413">Isomerase</keyword>
<keyword evidence="1 9" id="KW-0547">Nucleotide-binding</keyword>
<evidence type="ECO:0000256" key="1">
    <source>
        <dbReference type="ARBA" id="ARBA00022741"/>
    </source>
</evidence>
<dbReference type="InterPro" id="IPR014017">
    <property type="entry name" value="DNA_helicase_UvrD-like_C"/>
</dbReference>
<evidence type="ECO:0000256" key="5">
    <source>
        <dbReference type="ARBA" id="ARBA00023235"/>
    </source>
</evidence>